<evidence type="ECO:0000313" key="1">
    <source>
        <dbReference type="Proteomes" id="UP000790787"/>
    </source>
</evidence>
<protein>
    <submittedName>
        <fullName evidence="2">Uncharacterized protein LOC142169762</fullName>
    </submittedName>
</protein>
<sequence>MGSHRLSVWNTKRIAYDNRPPFIGSKVAKFLEGLKIKQIISSPYHPSANGHAESTNKVIIQNLKKKLEDAKGKWPDELLGVLWAYQTTMKSIMGEAPFSLPYSSEALISVKVGEPTLRSSRANEETSNEALLVKLDLLEKHRNLAYVRMVAQQ</sequence>
<name>A0AC58SS08_TOBAC</name>
<proteinExistence type="predicted"/>
<accession>A0AC58SS08</accession>
<reference evidence="1" key="1">
    <citation type="journal article" date="2014" name="Nat. Commun.">
        <title>The tobacco genome sequence and its comparison with those of tomato and potato.</title>
        <authorList>
            <person name="Sierro N."/>
            <person name="Battey J.N."/>
            <person name="Ouadi S."/>
            <person name="Bakaher N."/>
            <person name="Bovet L."/>
            <person name="Willig A."/>
            <person name="Goepfert S."/>
            <person name="Peitsch M.C."/>
            <person name="Ivanov N.V."/>
        </authorList>
    </citation>
    <scope>NUCLEOTIDE SEQUENCE [LARGE SCALE GENOMIC DNA]</scope>
</reference>
<organism evidence="1 2">
    <name type="scientific">Nicotiana tabacum</name>
    <name type="common">Common tobacco</name>
    <dbReference type="NCBI Taxonomy" id="4097"/>
    <lineage>
        <taxon>Eukaryota</taxon>
        <taxon>Viridiplantae</taxon>
        <taxon>Streptophyta</taxon>
        <taxon>Embryophyta</taxon>
        <taxon>Tracheophyta</taxon>
        <taxon>Spermatophyta</taxon>
        <taxon>Magnoliopsida</taxon>
        <taxon>eudicotyledons</taxon>
        <taxon>Gunneridae</taxon>
        <taxon>Pentapetalae</taxon>
        <taxon>asterids</taxon>
        <taxon>lamiids</taxon>
        <taxon>Solanales</taxon>
        <taxon>Solanaceae</taxon>
        <taxon>Nicotianoideae</taxon>
        <taxon>Nicotianeae</taxon>
        <taxon>Nicotiana</taxon>
    </lineage>
</organism>
<keyword evidence="1" id="KW-1185">Reference proteome</keyword>
<reference evidence="2" key="2">
    <citation type="submission" date="2025-08" db="UniProtKB">
        <authorList>
            <consortium name="RefSeq"/>
        </authorList>
    </citation>
    <scope>IDENTIFICATION</scope>
    <source>
        <tissue evidence="2">Leaf</tissue>
    </source>
</reference>
<dbReference type="Proteomes" id="UP000790787">
    <property type="component" value="Chromosome 15"/>
</dbReference>
<evidence type="ECO:0000313" key="2">
    <source>
        <dbReference type="RefSeq" id="XP_075087769.1"/>
    </source>
</evidence>
<dbReference type="RefSeq" id="XP_075087769.1">
    <property type="nucleotide sequence ID" value="XM_075231668.1"/>
</dbReference>
<gene>
    <name evidence="2" type="primary">LOC142169762</name>
</gene>